<name>A0A1D6QGU1_MAIZE</name>
<gene>
    <name evidence="1" type="ORF">ZEAMMB73_Zm00001d052385</name>
</gene>
<protein>
    <submittedName>
        <fullName evidence="1">Putative RNA-binding zinc finger family protein</fullName>
    </submittedName>
</protein>
<sequence>MAEPSSSVVRRPPDCWIPGTRTLLLLLSGAQVFSWA</sequence>
<evidence type="ECO:0000313" key="1">
    <source>
        <dbReference type="EMBL" id="AQK57105.1"/>
    </source>
</evidence>
<reference evidence="1" key="1">
    <citation type="submission" date="2015-12" db="EMBL/GenBank/DDBJ databases">
        <title>Update maize B73 reference genome by single molecule sequencing technologies.</title>
        <authorList>
            <consortium name="Maize Genome Sequencing Project"/>
            <person name="Ware D."/>
        </authorList>
    </citation>
    <scope>NUCLEOTIDE SEQUENCE</scope>
    <source>
        <tissue evidence="1">Seedling</tissue>
    </source>
</reference>
<dbReference type="EMBL" id="CM000780">
    <property type="protein sequence ID" value="AQK57105.1"/>
    <property type="molecule type" value="Genomic_DNA"/>
</dbReference>
<accession>A0A1D6QGU1</accession>
<dbReference type="AlphaFoldDB" id="A0A1D6QGU1"/>
<proteinExistence type="predicted"/>
<organism evidence="1">
    <name type="scientific">Zea mays</name>
    <name type="common">Maize</name>
    <dbReference type="NCBI Taxonomy" id="4577"/>
    <lineage>
        <taxon>Eukaryota</taxon>
        <taxon>Viridiplantae</taxon>
        <taxon>Streptophyta</taxon>
        <taxon>Embryophyta</taxon>
        <taxon>Tracheophyta</taxon>
        <taxon>Spermatophyta</taxon>
        <taxon>Magnoliopsida</taxon>
        <taxon>Liliopsida</taxon>
        <taxon>Poales</taxon>
        <taxon>Poaceae</taxon>
        <taxon>PACMAD clade</taxon>
        <taxon>Panicoideae</taxon>
        <taxon>Andropogonodae</taxon>
        <taxon>Andropogoneae</taxon>
        <taxon>Tripsacinae</taxon>
        <taxon>Zea</taxon>
    </lineage>
</organism>